<dbReference type="PROSITE" id="PS51355">
    <property type="entry name" value="GLUTATHIONE_PEROXID_3"/>
    <property type="match status" value="1"/>
</dbReference>
<comment type="similarity">
    <text evidence="1 5">Belongs to the glutathione peroxidase family.</text>
</comment>
<evidence type="ECO:0000259" key="6">
    <source>
        <dbReference type="PROSITE" id="PS51352"/>
    </source>
</evidence>
<dbReference type="FunFam" id="3.40.30.10:FF:000010">
    <property type="entry name" value="Glutathione peroxidase"/>
    <property type="match status" value="1"/>
</dbReference>
<evidence type="ECO:0000313" key="7">
    <source>
        <dbReference type="EMBL" id="SDG81745.1"/>
    </source>
</evidence>
<dbReference type="Proteomes" id="UP000198854">
    <property type="component" value="Unassembled WGS sequence"/>
</dbReference>
<name>A0A1G7XBV9_9VIBR</name>
<dbReference type="GO" id="GO:0004601">
    <property type="term" value="F:peroxidase activity"/>
    <property type="evidence" value="ECO:0007669"/>
    <property type="project" value="UniProtKB-KW"/>
</dbReference>
<dbReference type="Gene3D" id="3.40.30.10">
    <property type="entry name" value="Glutaredoxin"/>
    <property type="match status" value="1"/>
</dbReference>
<feature type="domain" description="Thioredoxin" evidence="6">
    <location>
        <begin position="1"/>
        <end position="180"/>
    </location>
</feature>
<accession>A0A1G7XBV9</accession>
<keyword evidence="3 5" id="KW-0560">Oxidoreductase</keyword>
<dbReference type="PROSITE" id="PS51352">
    <property type="entry name" value="THIOREDOXIN_2"/>
    <property type="match status" value="1"/>
</dbReference>
<evidence type="ECO:0000256" key="2">
    <source>
        <dbReference type="ARBA" id="ARBA00022559"/>
    </source>
</evidence>
<dbReference type="RefSeq" id="WP_093269813.1">
    <property type="nucleotide sequence ID" value="NZ_FNDD01000003.1"/>
</dbReference>
<evidence type="ECO:0000256" key="1">
    <source>
        <dbReference type="ARBA" id="ARBA00006926"/>
    </source>
</evidence>
<dbReference type="SUPFAM" id="SSF52833">
    <property type="entry name" value="Thioredoxin-like"/>
    <property type="match status" value="1"/>
</dbReference>
<evidence type="ECO:0000256" key="5">
    <source>
        <dbReference type="RuleBase" id="RU000499"/>
    </source>
</evidence>
<reference evidence="7 8" key="1">
    <citation type="submission" date="2016-10" db="EMBL/GenBank/DDBJ databases">
        <authorList>
            <person name="de Groot N.N."/>
        </authorList>
    </citation>
    <scope>NUCLEOTIDE SEQUENCE [LARGE SCALE GENOMIC DNA]</scope>
    <source>
        <strain evidence="7 8">CGMCC 1.10228</strain>
    </source>
</reference>
<dbReference type="InterPro" id="IPR036249">
    <property type="entry name" value="Thioredoxin-like_sf"/>
</dbReference>
<dbReference type="InterPro" id="IPR013766">
    <property type="entry name" value="Thioredoxin_domain"/>
</dbReference>
<dbReference type="InterPro" id="IPR029760">
    <property type="entry name" value="GPX_CS"/>
</dbReference>
<sequence length="181" mass="20021">MSAIYDIEVTSIDGKPLTLAEYQGKVLLVVNVASECGLTPQYEALEALYKEKKSQGLEVLGFPCNQFGAQEPGSEAEIQSFCTSKFGIEFPMFSKIDVNGDNRHPLYTELLNAIPERTFAPDSGFVEKLKGYGIEGKEGDILWNFEKFLINKQGEVVAHFAPDMAPDHELLQQALNKALAE</sequence>
<gene>
    <name evidence="7" type="ORF">SAMN04488136_10375</name>
</gene>
<dbReference type="EMBL" id="FNDD01000003">
    <property type="protein sequence ID" value="SDG81745.1"/>
    <property type="molecule type" value="Genomic_DNA"/>
</dbReference>
<dbReference type="Pfam" id="PF00255">
    <property type="entry name" value="GSHPx"/>
    <property type="match status" value="1"/>
</dbReference>
<proteinExistence type="inferred from homology"/>
<feature type="active site" evidence="4">
    <location>
        <position position="36"/>
    </location>
</feature>
<evidence type="ECO:0000256" key="3">
    <source>
        <dbReference type="ARBA" id="ARBA00023002"/>
    </source>
</evidence>
<dbReference type="PROSITE" id="PS00763">
    <property type="entry name" value="GLUTATHIONE_PEROXID_2"/>
    <property type="match status" value="1"/>
</dbReference>
<dbReference type="PRINTS" id="PR01011">
    <property type="entry name" value="GLUTPROXDASE"/>
</dbReference>
<dbReference type="AlphaFoldDB" id="A0A1G7XBV9"/>
<dbReference type="CDD" id="cd00340">
    <property type="entry name" value="GSH_Peroxidase"/>
    <property type="match status" value="1"/>
</dbReference>
<dbReference type="PROSITE" id="PS00460">
    <property type="entry name" value="GLUTATHIONE_PEROXID_1"/>
    <property type="match status" value="1"/>
</dbReference>
<evidence type="ECO:0000313" key="8">
    <source>
        <dbReference type="Proteomes" id="UP000198854"/>
    </source>
</evidence>
<dbReference type="OrthoDB" id="9785502at2"/>
<organism evidence="7 8">
    <name type="scientific">Vibrio xiamenensis</name>
    <dbReference type="NCBI Taxonomy" id="861298"/>
    <lineage>
        <taxon>Bacteria</taxon>
        <taxon>Pseudomonadati</taxon>
        <taxon>Pseudomonadota</taxon>
        <taxon>Gammaproteobacteria</taxon>
        <taxon>Vibrionales</taxon>
        <taxon>Vibrionaceae</taxon>
        <taxon>Vibrio</taxon>
    </lineage>
</organism>
<keyword evidence="2 5" id="KW-0575">Peroxidase</keyword>
<keyword evidence="8" id="KW-1185">Reference proteome</keyword>
<dbReference type="PANTHER" id="PTHR11592">
    <property type="entry name" value="GLUTATHIONE PEROXIDASE"/>
    <property type="match status" value="1"/>
</dbReference>
<dbReference type="InterPro" id="IPR000889">
    <property type="entry name" value="Glutathione_peroxidase"/>
</dbReference>
<evidence type="ECO:0000256" key="4">
    <source>
        <dbReference type="PIRSR" id="PIRSR000303-1"/>
    </source>
</evidence>
<dbReference type="InterPro" id="IPR029759">
    <property type="entry name" value="GPX_AS"/>
</dbReference>
<dbReference type="GO" id="GO:0034599">
    <property type="term" value="P:cellular response to oxidative stress"/>
    <property type="evidence" value="ECO:0007669"/>
    <property type="project" value="TreeGrafter"/>
</dbReference>
<protein>
    <recommendedName>
        <fullName evidence="5">Glutathione peroxidase</fullName>
    </recommendedName>
</protein>
<dbReference type="PIRSF" id="PIRSF000303">
    <property type="entry name" value="Glutathion_perox"/>
    <property type="match status" value="1"/>
</dbReference>
<dbReference type="STRING" id="861298.SAMN04488136_10375"/>
<dbReference type="PANTHER" id="PTHR11592:SF40">
    <property type="entry name" value="THIOREDOXIN_GLUTATHIONE PEROXIDASE BTUE"/>
    <property type="match status" value="1"/>
</dbReference>